<dbReference type="Proteomes" id="UP000663836">
    <property type="component" value="Unassembled WGS sequence"/>
</dbReference>
<comment type="caution">
    <text evidence="1">The sequence shown here is derived from an EMBL/GenBank/DDBJ whole genome shotgun (WGS) entry which is preliminary data.</text>
</comment>
<reference evidence="1" key="1">
    <citation type="submission" date="2021-02" db="EMBL/GenBank/DDBJ databases">
        <authorList>
            <person name="Nowell W R."/>
        </authorList>
    </citation>
    <scope>NUCLEOTIDE SEQUENCE</scope>
</reference>
<protein>
    <submittedName>
        <fullName evidence="1">Uncharacterized protein</fullName>
    </submittedName>
</protein>
<name>A0A819N2L9_9BILA</name>
<dbReference type="AlphaFoldDB" id="A0A819N2L9"/>
<evidence type="ECO:0000313" key="2">
    <source>
        <dbReference type="Proteomes" id="UP000663836"/>
    </source>
</evidence>
<gene>
    <name evidence="1" type="ORF">JBS370_LOCUS25690</name>
</gene>
<dbReference type="EMBL" id="CAJOBD010004335">
    <property type="protein sequence ID" value="CAF3990456.1"/>
    <property type="molecule type" value="Genomic_DNA"/>
</dbReference>
<evidence type="ECO:0000313" key="1">
    <source>
        <dbReference type="EMBL" id="CAF3990456.1"/>
    </source>
</evidence>
<accession>A0A819N2L9</accession>
<organism evidence="1 2">
    <name type="scientific">Rotaria sordida</name>
    <dbReference type="NCBI Taxonomy" id="392033"/>
    <lineage>
        <taxon>Eukaryota</taxon>
        <taxon>Metazoa</taxon>
        <taxon>Spiralia</taxon>
        <taxon>Gnathifera</taxon>
        <taxon>Rotifera</taxon>
        <taxon>Eurotatoria</taxon>
        <taxon>Bdelloidea</taxon>
        <taxon>Philodinida</taxon>
        <taxon>Philodinidae</taxon>
        <taxon>Rotaria</taxon>
    </lineage>
</organism>
<proteinExistence type="predicted"/>
<sequence length="149" mass="16549">MSAVSNPKSAKILILDIPDLPTQVLGNLVVHCSTIEQLLATSNQYNDFILIIACTSAKFAELIPVLRKILIDELYVLNIGDTIKGAVEPWWNKTTIVYNVKQLMRHLCTKIMLCYFNEGIAHRKNGDSSIANACMVDSLHALDCSAQFI</sequence>